<reference evidence="1 2" key="1">
    <citation type="submission" date="2024-07" db="EMBL/GenBank/DDBJ databases">
        <title>Novel bacterial strain Erwinia sp. OPT-41 promoting growth of various crops.</title>
        <authorList>
            <person name="Egorshina A."/>
            <person name="Lukyantsev M.A."/>
            <person name="Golubev S.N."/>
            <person name="Muratova A.Y."/>
            <person name="Bulygina E.A."/>
        </authorList>
    </citation>
    <scope>NUCLEOTIDE SEQUENCE [LARGE SCALE GENOMIC DNA]</scope>
    <source>
        <strain evidence="1 2">OPT-41</strain>
    </source>
</reference>
<proteinExistence type="predicted"/>
<protein>
    <submittedName>
        <fullName evidence="1">DUF3085 domain-containing protein</fullName>
    </submittedName>
</protein>
<evidence type="ECO:0000313" key="2">
    <source>
        <dbReference type="Proteomes" id="UP001605250"/>
    </source>
</evidence>
<sequence>MLRFYGADLKSVVTESISRNKPVMLIKDNGIYLMVEDGGIAEGSRLRHQIYQAFAEGCNPACDLEWQTMTRLLISEEIFSERLCLTEGQRWDIIIKSLQLVIVQDDISPKVFTDDPDYVPVAKYRSLTNRMNTMAIAHFNACVGPGEYIQWREAAYRLFWKCKHIRCKRAKRGDHFDFITAVNLLHRRARSVSPTGALLFVTN</sequence>
<organism evidence="1 2">
    <name type="scientific">Erwinia plantamica</name>
    <dbReference type="NCBI Taxonomy" id="3237104"/>
    <lineage>
        <taxon>Bacteria</taxon>
        <taxon>Pseudomonadati</taxon>
        <taxon>Pseudomonadota</taxon>
        <taxon>Gammaproteobacteria</taxon>
        <taxon>Enterobacterales</taxon>
        <taxon>Erwiniaceae</taxon>
        <taxon>Erwinia</taxon>
    </lineage>
</organism>
<dbReference type="EMBL" id="JBGCUC010000008">
    <property type="protein sequence ID" value="MFG6076894.1"/>
    <property type="molecule type" value="Genomic_DNA"/>
</dbReference>
<dbReference type="RefSeq" id="WP_394148992.1">
    <property type="nucleotide sequence ID" value="NZ_JBGCUC010000008.1"/>
</dbReference>
<name>A0ABW7CKZ0_9GAMM</name>
<keyword evidence="2" id="KW-1185">Reference proteome</keyword>
<accession>A0ABW7CKZ0</accession>
<comment type="caution">
    <text evidence="1">The sequence shown here is derived from an EMBL/GenBank/DDBJ whole genome shotgun (WGS) entry which is preliminary data.</text>
</comment>
<gene>
    <name evidence="1" type="ORF">AB3U87_11045</name>
</gene>
<evidence type="ECO:0000313" key="1">
    <source>
        <dbReference type="EMBL" id="MFG6076894.1"/>
    </source>
</evidence>
<dbReference type="Proteomes" id="UP001605250">
    <property type="component" value="Unassembled WGS sequence"/>
</dbReference>